<dbReference type="SUPFAM" id="SSF47027">
    <property type="entry name" value="Acyl-CoA binding protein"/>
    <property type="match status" value="1"/>
</dbReference>
<evidence type="ECO:0000256" key="2">
    <source>
        <dbReference type="ARBA" id="ARBA00023121"/>
    </source>
</evidence>
<evidence type="ECO:0000313" key="4">
    <source>
        <dbReference type="EMBL" id="KIM20003.1"/>
    </source>
</evidence>
<name>A0A0C2W0F3_SERVB</name>
<evidence type="ECO:0000256" key="1">
    <source>
        <dbReference type="ARBA" id="ARBA00005567"/>
    </source>
</evidence>
<evidence type="ECO:0000259" key="3">
    <source>
        <dbReference type="PROSITE" id="PS51228"/>
    </source>
</evidence>
<dbReference type="PANTHER" id="PTHR23310">
    <property type="entry name" value="ACYL-COA-BINDING PROTEIN, ACBP"/>
    <property type="match status" value="1"/>
</dbReference>
<reference evidence="5" key="2">
    <citation type="submission" date="2015-01" db="EMBL/GenBank/DDBJ databases">
        <title>Evolutionary Origins and Diversification of the Mycorrhizal Mutualists.</title>
        <authorList>
            <consortium name="DOE Joint Genome Institute"/>
            <consortium name="Mycorrhizal Genomics Consortium"/>
            <person name="Kohler A."/>
            <person name="Kuo A."/>
            <person name="Nagy L.G."/>
            <person name="Floudas D."/>
            <person name="Copeland A."/>
            <person name="Barry K.W."/>
            <person name="Cichocki N."/>
            <person name="Veneault-Fourrey C."/>
            <person name="LaButti K."/>
            <person name="Lindquist E.A."/>
            <person name="Lipzen A."/>
            <person name="Lundell T."/>
            <person name="Morin E."/>
            <person name="Murat C."/>
            <person name="Riley R."/>
            <person name="Ohm R."/>
            <person name="Sun H."/>
            <person name="Tunlid A."/>
            <person name="Henrissat B."/>
            <person name="Grigoriev I.V."/>
            <person name="Hibbett D.S."/>
            <person name="Martin F."/>
        </authorList>
    </citation>
    <scope>NUCLEOTIDE SEQUENCE [LARGE SCALE GENOMIC DNA]</scope>
    <source>
        <strain evidence="5">MAFF 305830</strain>
    </source>
</reference>
<dbReference type="InterPro" id="IPR000582">
    <property type="entry name" value="Acyl-CoA-binding_protein"/>
</dbReference>
<dbReference type="AlphaFoldDB" id="A0A0C2W0F3"/>
<dbReference type="HOGENOM" id="CLU_118853_1_0_1"/>
<comment type="similarity">
    <text evidence="1">Belongs to the ACBP family.</text>
</comment>
<gene>
    <name evidence="4" type="ORF">M408DRAFT_82702</name>
</gene>
<accession>A0A0C2W0F3</accession>
<organism evidence="4 5">
    <name type="scientific">Serendipita vermifera MAFF 305830</name>
    <dbReference type="NCBI Taxonomy" id="933852"/>
    <lineage>
        <taxon>Eukaryota</taxon>
        <taxon>Fungi</taxon>
        <taxon>Dikarya</taxon>
        <taxon>Basidiomycota</taxon>
        <taxon>Agaricomycotina</taxon>
        <taxon>Agaricomycetes</taxon>
        <taxon>Sebacinales</taxon>
        <taxon>Serendipitaceae</taxon>
        <taxon>Serendipita</taxon>
    </lineage>
</organism>
<dbReference type="PRINTS" id="PR00689">
    <property type="entry name" value="ACOABINDINGP"/>
</dbReference>
<dbReference type="GO" id="GO:0000062">
    <property type="term" value="F:fatty-acyl-CoA binding"/>
    <property type="evidence" value="ECO:0007669"/>
    <property type="project" value="InterPro"/>
</dbReference>
<dbReference type="PANTHER" id="PTHR23310:SF62">
    <property type="entry name" value="ACYL-COA BINDING PROTEIN 1, ISOFORM A"/>
    <property type="match status" value="1"/>
</dbReference>
<dbReference type="PROSITE" id="PS51228">
    <property type="entry name" value="ACB_2"/>
    <property type="match status" value="1"/>
</dbReference>
<keyword evidence="2" id="KW-0446">Lipid-binding</keyword>
<sequence length="104" mass="11376">MADKFDTAVKIVQELPKDGPVQPSTDDKLDFYGLYKFATVGAVNVPKPGLFDPAGKAKWNAWSAVATKQDMSTEKAKTEYVEKLIAILKANESEDSKALLAQLE</sequence>
<dbReference type="InterPro" id="IPR035984">
    <property type="entry name" value="Acyl-CoA-binding_sf"/>
</dbReference>
<evidence type="ECO:0000313" key="5">
    <source>
        <dbReference type="Proteomes" id="UP000054097"/>
    </source>
</evidence>
<dbReference type="Proteomes" id="UP000054097">
    <property type="component" value="Unassembled WGS sequence"/>
</dbReference>
<dbReference type="FunFam" id="1.20.80.10:FF:000010">
    <property type="entry name" value="Acyl-CoA-binding domain-containing protein 5"/>
    <property type="match status" value="1"/>
</dbReference>
<dbReference type="GO" id="GO:0006631">
    <property type="term" value="P:fatty acid metabolic process"/>
    <property type="evidence" value="ECO:0007669"/>
    <property type="project" value="TreeGrafter"/>
</dbReference>
<keyword evidence="5" id="KW-1185">Reference proteome</keyword>
<dbReference type="InterPro" id="IPR014352">
    <property type="entry name" value="FERM/acyl-CoA-bd_prot_sf"/>
</dbReference>
<reference evidence="4 5" key="1">
    <citation type="submission" date="2014-04" db="EMBL/GenBank/DDBJ databases">
        <authorList>
            <consortium name="DOE Joint Genome Institute"/>
            <person name="Kuo A."/>
            <person name="Zuccaro A."/>
            <person name="Kohler A."/>
            <person name="Nagy L.G."/>
            <person name="Floudas D."/>
            <person name="Copeland A."/>
            <person name="Barry K.W."/>
            <person name="Cichocki N."/>
            <person name="Veneault-Fourrey C."/>
            <person name="LaButti K."/>
            <person name="Lindquist E.A."/>
            <person name="Lipzen A."/>
            <person name="Lundell T."/>
            <person name="Morin E."/>
            <person name="Murat C."/>
            <person name="Sun H."/>
            <person name="Tunlid A."/>
            <person name="Henrissat B."/>
            <person name="Grigoriev I.V."/>
            <person name="Hibbett D.S."/>
            <person name="Martin F."/>
            <person name="Nordberg H.P."/>
            <person name="Cantor M.N."/>
            <person name="Hua S.X."/>
        </authorList>
    </citation>
    <scope>NUCLEOTIDE SEQUENCE [LARGE SCALE GENOMIC DNA]</scope>
    <source>
        <strain evidence="4 5">MAFF 305830</strain>
    </source>
</reference>
<proteinExistence type="inferred from homology"/>
<dbReference type="EMBL" id="KN824492">
    <property type="protein sequence ID" value="KIM20003.1"/>
    <property type="molecule type" value="Genomic_DNA"/>
</dbReference>
<feature type="domain" description="ACB" evidence="3">
    <location>
        <begin position="1"/>
        <end position="93"/>
    </location>
</feature>
<dbReference type="Pfam" id="PF00887">
    <property type="entry name" value="ACBP"/>
    <property type="match status" value="1"/>
</dbReference>
<dbReference type="Gene3D" id="1.20.80.10">
    <property type="match status" value="1"/>
</dbReference>
<protein>
    <recommendedName>
        <fullName evidence="3">ACB domain-containing protein</fullName>
    </recommendedName>
</protein>
<dbReference type="STRING" id="933852.A0A0C2W0F3"/>
<dbReference type="OrthoDB" id="346910at2759"/>